<dbReference type="InterPro" id="IPR032675">
    <property type="entry name" value="LRR_dom_sf"/>
</dbReference>
<evidence type="ECO:0000256" key="10">
    <source>
        <dbReference type="ARBA" id="ARBA00023170"/>
    </source>
</evidence>
<name>A0AAV5L1B5_9ROSI</name>
<gene>
    <name evidence="15" type="ORF">SLEP1_g39421</name>
</gene>
<feature type="signal peptide" evidence="12">
    <location>
        <begin position="1"/>
        <end position="26"/>
    </location>
</feature>
<dbReference type="Proteomes" id="UP001054252">
    <property type="component" value="Unassembled WGS sequence"/>
</dbReference>
<dbReference type="Pfam" id="PF13855">
    <property type="entry name" value="LRR_8"/>
    <property type="match status" value="1"/>
</dbReference>
<accession>A0AAV5L1B5</accession>
<keyword evidence="16" id="KW-1185">Reference proteome</keyword>
<dbReference type="InterPro" id="IPR046956">
    <property type="entry name" value="RLP23-like"/>
</dbReference>
<evidence type="ECO:0000256" key="9">
    <source>
        <dbReference type="ARBA" id="ARBA00023136"/>
    </source>
</evidence>
<evidence type="ECO:0000259" key="14">
    <source>
        <dbReference type="Pfam" id="PF23598"/>
    </source>
</evidence>
<dbReference type="EMBL" id="BPVZ01000087">
    <property type="protein sequence ID" value="GKV30627.1"/>
    <property type="molecule type" value="Genomic_DNA"/>
</dbReference>
<keyword evidence="3" id="KW-1003">Cell membrane</keyword>
<comment type="caution">
    <text evidence="15">The sequence shown here is derived from an EMBL/GenBank/DDBJ whole genome shotgun (WGS) entry which is preliminary data.</text>
</comment>
<reference evidence="15 16" key="1">
    <citation type="journal article" date="2021" name="Commun. Biol.">
        <title>The genome of Shorea leprosula (Dipterocarpaceae) highlights the ecological relevance of drought in aseasonal tropical rainforests.</title>
        <authorList>
            <person name="Ng K.K.S."/>
            <person name="Kobayashi M.J."/>
            <person name="Fawcett J.A."/>
            <person name="Hatakeyama M."/>
            <person name="Paape T."/>
            <person name="Ng C.H."/>
            <person name="Ang C.C."/>
            <person name="Tnah L.H."/>
            <person name="Lee C.T."/>
            <person name="Nishiyama T."/>
            <person name="Sese J."/>
            <person name="O'Brien M.J."/>
            <person name="Copetti D."/>
            <person name="Mohd Noor M.I."/>
            <person name="Ong R.C."/>
            <person name="Putra M."/>
            <person name="Sireger I.Z."/>
            <person name="Indrioko S."/>
            <person name="Kosugi Y."/>
            <person name="Izuno A."/>
            <person name="Isagi Y."/>
            <person name="Lee S.L."/>
            <person name="Shimizu K.K."/>
        </authorList>
    </citation>
    <scope>NUCLEOTIDE SEQUENCE [LARGE SCALE GENOMIC DNA]</scope>
    <source>
        <strain evidence="15">214</strain>
    </source>
</reference>
<keyword evidence="4" id="KW-0433">Leucine-rich repeat</keyword>
<keyword evidence="11" id="KW-0325">Glycoprotein</keyword>
<dbReference type="AlphaFoldDB" id="A0AAV5L1B5"/>
<dbReference type="GO" id="GO:0005886">
    <property type="term" value="C:plasma membrane"/>
    <property type="evidence" value="ECO:0007669"/>
    <property type="project" value="UniProtKB-SubCell"/>
</dbReference>
<evidence type="ECO:0000256" key="5">
    <source>
        <dbReference type="ARBA" id="ARBA00022692"/>
    </source>
</evidence>
<dbReference type="InterPro" id="IPR055414">
    <property type="entry name" value="LRR_R13L4/SHOC2-like"/>
</dbReference>
<evidence type="ECO:0000313" key="15">
    <source>
        <dbReference type="EMBL" id="GKV30627.1"/>
    </source>
</evidence>
<dbReference type="SUPFAM" id="SSF52058">
    <property type="entry name" value="L domain-like"/>
    <property type="match status" value="2"/>
</dbReference>
<dbReference type="SMART" id="SM00369">
    <property type="entry name" value="LRR_TYP"/>
    <property type="match status" value="6"/>
</dbReference>
<evidence type="ECO:0000256" key="1">
    <source>
        <dbReference type="ARBA" id="ARBA00004251"/>
    </source>
</evidence>
<dbReference type="Pfam" id="PF23598">
    <property type="entry name" value="LRR_14"/>
    <property type="match status" value="1"/>
</dbReference>
<dbReference type="InterPro" id="IPR001611">
    <property type="entry name" value="Leu-rich_rpt"/>
</dbReference>
<evidence type="ECO:0000256" key="3">
    <source>
        <dbReference type="ARBA" id="ARBA00022475"/>
    </source>
</evidence>
<dbReference type="PANTHER" id="PTHR48063:SF98">
    <property type="entry name" value="LRR RECEPTOR-LIKE SERINE_THREONINE-PROTEIN KINASE FLS2"/>
    <property type="match status" value="1"/>
</dbReference>
<feature type="domain" description="Leucine-rich repeat-containing N-terminal plant-type" evidence="13">
    <location>
        <begin position="40"/>
        <end position="81"/>
    </location>
</feature>
<dbReference type="FunFam" id="3.80.10.10:FF:000213">
    <property type="entry name" value="Tyrosine-sulfated glycopeptide receptor 1"/>
    <property type="match status" value="2"/>
</dbReference>
<evidence type="ECO:0000256" key="8">
    <source>
        <dbReference type="ARBA" id="ARBA00022989"/>
    </source>
</evidence>
<organism evidence="15 16">
    <name type="scientific">Rubroshorea leprosula</name>
    <dbReference type="NCBI Taxonomy" id="152421"/>
    <lineage>
        <taxon>Eukaryota</taxon>
        <taxon>Viridiplantae</taxon>
        <taxon>Streptophyta</taxon>
        <taxon>Embryophyta</taxon>
        <taxon>Tracheophyta</taxon>
        <taxon>Spermatophyta</taxon>
        <taxon>Magnoliopsida</taxon>
        <taxon>eudicotyledons</taxon>
        <taxon>Gunneridae</taxon>
        <taxon>Pentapetalae</taxon>
        <taxon>rosids</taxon>
        <taxon>malvids</taxon>
        <taxon>Malvales</taxon>
        <taxon>Dipterocarpaceae</taxon>
        <taxon>Rubroshorea</taxon>
    </lineage>
</organism>
<dbReference type="PANTHER" id="PTHR48063">
    <property type="entry name" value="LRR RECEPTOR-LIKE KINASE"/>
    <property type="match status" value="1"/>
</dbReference>
<sequence>MKILGGGSLQLVYALLILVHMQPSIGFNSTIGDDEVRCIESERQALLAFKHGLVDEYGWLSSWDNEEKKKDCCEWEGVRCSNKTGHVTVLNLTNWFAPLRGNFSPSLFELQHLIYLDLNGINFNLSRIPNSIGSLNKIKHLDLSNCNLSGSLPSQLGNLRGLRYLNLGYNQFEGLIPEYIGHMTFLENLELAGDQFEGGIPKSFGNLCNLVSLDLWLNNLDGMLPELIGNLSGCLQLSLEELILDDNKIKGPVSDMIKNFSSLRWLFLSNNQLSGTVSKSIGLLSNLEDIDLSSNSLNGTISESHFSTLSKLRLLVMSSNSLSVNFSNDWIPPFQLHDIELQSCELGPKFPSWLKSQRNFSYLDISGGGISDSIPPWFWNLSPRALHVNLSSNRLYGVLPNLSTTKFADSFGLGIDLSKNKLEGLLPVFPVNVTSINLSENRFFGSISSLCTTTDGKLEFLDVSHNELFGKLPDCMMQWTSLVILNLADNHLFGKIPSSIGSLHRLESLGLQNNNFSGEIPCGDIPLKLCWLTNIMLLDLSNNNLSGNIPWCIQNLTTLAEQGISAHDHDFIESRTGANSGYGGSYADKAFVMWKGMERDYENGNLKTLKIIDLSSNKLTGKIPVQISILLELVELNLSRNQLTGWIPPNIGQMRKLESLDLSWNQLSGQLPWSMSQLYFLGTLNLSYNNFSGRIPSGPQIQTFDASSFVGNPALCGLPLTPTCPEDEKSESKPKNRDMDEFWKSFKPGMELGAAIGFVGVLAVKLDHPWKHLCFLLFNNVRVRFSNLKGCLCLLVAALGLLVREHVSRLGRKLKLFEPSVSS</sequence>
<comment type="subcellular location">
    <subcellularLocation>
        <location evidence="1">Cell membrane</location>
        <topology evidence="1">Single-pass type I membrane protein</topology>
    </subcellularLocation>
</comment>
<evidence type="ECO:0000256" key="12">
    <source>
        <dbReference type="SAM" id="SignalP"/>
    </source>
</evidence>
<protein>
    <recommendedName>
        <fullName evidence="17">Leucine-rich repeat-containing N-terminal plant-type domain-containing protein</fullName>
    </recommendedName>
</protein>
<feature type="domain" description="Disease resistance R13L4/SHOC-2-like LRR" evidence="14">
    <location>
        <begin position="89"/>
        <end position="192"/>
    </location>
</feature>
<dbReference type="InterPro" id="IPR013210">
    <property type="entry name" value="LRR_N_plant-typ"/>
</dbReference>
<dbReference type="FunFam" id="3.80.10.10:FF:000275">
    <property type="entry name" value="Leucine-rich repeat receptor-like protein kinase"/>
    <property type="match status" value="1"/>
</dbReference>
<evidence type="ECO:0008006" key="17">
    <source>
        <dbReference type="Google" id="ProtNLM"/>
    </source>
</evidence>
<evidence type="ECO:0000259" key="13">
    <source>
        <dbReference type="Pfam" id="PF08263"/>
    </source>
</evidence>
<evidence type="ECO:0000256" key="6">
    <source>
        <dbReference type="ARBA" id="ARBA00022729"/>
    </source>
</evidence>
<evidence type="ECO:0000313" key="16">
    <source>
        <dbReference type="Proteomes" id="UP001054252"/>
    </source>
</evidence>
<proteinExistence type="inferred from homology"/>
<keyword evidence="9" id="KW-0472">Membrane</keyword>
<keyword evidence="6 12" id="KW-0732">Signal</keyword>
<keyword evidence="7" id="KW-0677">Repeat</keyword>
<dbReference type="PRINTS" id="PR00019">
    <property type="entry name" value="LEURICHRPT"/>
</dbReference>
<keyword evidence="5" id="KW-0812">Transmembrane</keyword>
<evidence type="ECO:0000256" key="11">
    <source>
        <dbReference type="ARBA" id="ARBA00023180"/>
    </source>
</evidence>
<dbReference type="InterPro" id="IPR003591">
    <property type="entry name" value="Leu-rich_rpt_typical-subtyp"/>
</dbReference>
<evidence type="ECO:0000256" key="7">
    <source>
        <dbReference type="ARBA" id="ARBA00022737"/>
    </source>
</evidence>
<dbReference type="Gene3D" id="3.80.10.10">
    <property type="entry name" value="Ribonuclease Inhibitor"/>
    <property type="match status" value="2"/>
</dbReference>
<dbReference type="Pfam" id="PF08263">
    <property type="entry name" value="LRRNT_2"/>
    <property type="match status" value="1"/>
</dbReference>
<keyword evidence="10" id="KW-0675">Receptor</keyword>
<evidence type="ECO:0000256" key="2">
    <source>
        <dbReference type="ARBA" id="ARBA00009592"/>
    </source>
</evidence>
<dbReference type="Pfam" id="PF00560">
    <property type="entry name" value="LRR_1"/>
    <property type="match status" value="8"/>
</dbReference>
<feature type="chain" id="PRO_5043752996" description="Leucine-rich repeat-containing N-terminal plant-type domain-containing protein" evidence="12">
    <location>
        <begin position="27"/>
        <end position="823"/>
    </location>
</feature>
<comment type="similarity">
    <text evidence="2">Belongs to the RLP family.</text>
</comment>
<evidence type="ECO:0000256" key="4">
    <source>
        <dbReference type="ARBA" id="ARBA00022614"/>
    </source>
</evidence>
<keyword evidence="8" id="KW-1133">Transmembrane helix</keyword>